<evidence type="ECO:0000259" key="1">
    <source>
        <dbReference type="Pfam" id="PF13566"/>
    </source>
</evidence>
<reference evidence="2" key="1">
    <citation type="journal article" date="2021" name="PeerJ">
        <title>Extensive microbial diversity within the chicken gut microbiome revealed by metagenomics and culture.</title>
        <authorList>
            <person name="Gilroy R."/>
            <person name="Ravi A."/>
            <person name="Getino M."/>
            <person name="Pursley I."/>
            <person name="Horton D.L."/>
            <person name="Alikhan N.F."/>
            <person name="Baker D."/>
            <person name="Gharbi K."/>
            <person name="Hall N."/>
            <person name="Watson M."/>
            <person name="Adriaenssens E.M."/>
            <person name="Foster-Nyarko E."/>
            <person name="Jarju S."/>
            <person name="Secka A."/>
            <person name="Antonio M."/>
            <person name="Oren A."/>
            <person name="Chaudhuri R.R."/>
            <person name="La Ragione R."/>
            <person name="Hildebrand F."/>
            <person name="Pallen M.J."/>
        </authorList>
    </citation>
    <scope>NUCLEOTIDE SEQUENCE</scope>
    <source>
        <strain evidence="2">811</strain>
    </source>
</reference>
<dbReference type="NCBIfam" id="TIGR03915">
    <property type="entry name" value="SAM_7_link_chp"/>
    <property type="match status" value="1"/>
</dbReference>
<protein>
    <submittedName>
        <fullName evidence="2">TIGR03915 family putative DNA repair protein</fullName>
    </submittedName>
</protein>
<gene>
    <name evidence="2" type="ORF">H9741_05620</name>
</gene>
<dbReference type="InterPro" id="IPR025404">
    <property type="entry name" value="DUF4130"/>
</dbReference>
<feature type="domain" description="DUF4130" evidence="1">
    <location>
        <begin position="78"/>
        <end position="239"/>
    </location>
</feature>
<proteinExistence type="predicted"/>
<dbReference type="Proteomes" id="UP000824204">
    <property type="component" value="Unassembled WGS sequence"/>
</dbReference>
<evidence type="ECO:0000313" key="2">
    <source>
        <dbReference type="EMBL" id="HIX07927.1"/>
    </source>
</evidence>
<dbReference type="EMBL" id="DXFX01000071">
    <property type="protein sequence ID" value="HIX07927.1"/>
    <property type="molecule type" value="Genomic_DNA"/>
</dbReference>
<accession>A0A9D1V849</accession>
<sequence>MNVYVTDGSENCFYTAVFSACTDKSCLLLSRSFQLPLGAQIVCVQEEKEKSDRVKRRLLQYDRHSLDDIGLILRSCSPEREMVALRYIRRIVQERAPVRDRRADASVSAAWDLRGKVTLEAHRMKGFLRFMEGANGIWYAPFTPDNDILDLILPHFLRRLGGQPFVMHDLSRRKAALWNGKDCVIVQTEEKVDVPLSPDEENFQNLWKQYYESVNIAQRPHEKQMKGYMPVRYWKFLPEKNGRPF</sequence>
<dbReference type="InterPro" id="IPR023875">
    <property type="entry name" value="DNA_repair_put"/>
</dbReference>
<comment type="caution">
    <text evidence="2">The sequence shown here is derived from an EMBL/GenBank/DDBJ whole genome shotgun (WGS) entry which is preliminary data.</text>
</comment>
<name>A0A9D1V849_9FIRM</name>
<dbReference type="AlphaFoldDB" id="A0A9D1V849"/>
<evidence type="ECO:0000313" key="3">
    <source>
        <dbReference type="Proteomes" id="UP000824204"/>
    </source>
</evidence>
<organism evidence="2 3">
    <name type="scientific">Candidatus Borkfalkia faecipullorum</name>
    <dbReference type="NCBI Taxonomy" id="2838510"/>
    <lineage>
        <taxon>Bacteria</taxon>
        <taxon>Bacillati</taxon>
        <taxon>Bacillota</taxon>
        <taxon>Clostridia</taxon>
        <taxon>Christensenellales</taxon>
        <taxon>Christensenellaceae</taxon>
        <taxon>Candidatus Borkfalkia</taxon>
    </lineage>
</organism>
<dbReference type="Pfam" id="PF13566">
    <property type="entry name" value="DUF4130"/>
    <property type="match status" value="1"/>
</dbReference>
<reference evidence="2" key="2">
    <citation type="submission" date="2021-04" db="EMBL/GenBank/DDBJ databases">
        <authorList>
            <person name="Gilroy R."/>
        </authorList>
    </citation>
    <scope>NUCLEOTIDE SEQUENCE</scope>
    <source>
        <strain evidence="2">811</strain>
    </source>
</reference>